<feature type="transmembrane region" description="Helical" evidence="9">
    <location>
        <begin position="145"/>
        <end position="167"/>
    </location>
</feature>
<gene>
    <name evidence="11" type="ORF">PSYICH_LOCUS1957</name>
</gene>
<evidence type="ECO:0000313" key="11">
    <source>
        <dbReference type="EMBL" id="CAH1100820.1"/>
    </source>
</evidence>
<dbReference type="GO" id="GO:0022857">
    <property type="term" value="F:transmembrane transporter activity"/>
    <property type="evidence" value="ECO:0007669"/>
    <property type="project" value="InterPro"/>
</dbReference>
<keyword evidence="8" id="KW-0325">Glycoprotein</keyword>
<dbReference type="AlphaFoldDB" id="A0A9P0G8H6"/>
<evidence type="ECO:0000256" key="7">
    <source>
        <dbReference type="ARBA" id="ARBA00023136"/>
    </source>
</evidence>
<feature type="transmembrane region" description="Helical" evidence="9">
    <location>
        <begin position="179"/>
        <end position="199"/>
    </location>
</feature>
<feature type="transmembrane region" description="Helical" evidence="9">
    <location>
        <begin position="252"/>
        <end position="274"/>
    </location>
</feature>
<feature type="transmembrane region" description="Helical" evidence="9">
    <location>
        <begin position="286"/>
        <end position="306"/>
    </location>
</feature>
<proteinExistence type="predicted"/>
<dbReference type="OrthoDB" id="4142200at2759"/>
<keyword evidence="6 9" id="KW-1133">Transmembrane helix</keyword>
<evidence type="ECO:0000259" key="10">
    <source>
        <dbReference type="PROSITE" id="PS50850"/>
    </source>
</evidence>
<feature type="transmembrane region" description="Helical" evidence="9">
    <location>
        <begin position="351"/>
        <end position="374"/>
    </location>
</feature>
<keyword evidence="7 9" id="KW-0472">Membrane</keyword>
<dbReference type="PROSITE" id="PS00217">
    <property type="entry name" value="SUGAR_TRANSPORT_2"/>
    <property type="match status" value="1"/>
</dbReference>
<dbReference type="Pfam" id="PF00083">
    <property type="entry name" value="Sugar_tr"/>
    <property type="match status" value="1"/>
</dbReference>
<accession>A0A9P0G8H6</accession>
<evidence type="ECO:0000256" key="9">
    <source>
        <dbReference type="SAM" id="Phobius"/>
    </source>
</evidence>
<dbReference type="PRINTS" id="PR00171">
    <property type="entry name" value="SUGRTRNSPORT"/>
</dbReference>
<dbReference type="GO" id="GO:0005886">
    <property type="term" value="C:plasma membrane"/>
    <property type="evidence" value="ECO:0007669"/>
    <property type="project" value="UniProtKB-SubCell"/>
</dbReference>
<sequence>MIIRFGYLNNLVGTTLASCFLSLSLGNLLSWSSPVIPKLENVTSDNPFGKVITSSQESWLSSLVTLGAVIGCWIFGAVSEVIGRKIVYISLGVFISLGYVLMAAIHKLEVYYAARFLQGVALGGAFNLMLTYLGEITSKENRGVVMTASAMMSSAGAIFCYAIGPYVSVTTFNTIELTFPIAFLVTSLIFCEESPYFFLLKNKEELAKKVLKIYRCSNYDLENDIKEMKEQIRIQKEGNVMDIFKTKGYIKALITGIGLMIGQQFTGINAILMYSQSIFALTGSSLSPEIGSLIIAVIQLFSGGLTPFISQKFDRKSILLSSGLGMIISEVSLGIYCIFKDAGKTSDSINFIPILALTIFTMSYNFGFGPLCWLVPGEIMPARVKIFTISALISIYFGIGFLIAQFFNSAVDAVGIGSIFLFFAGCCFVSCLFIKFFVIETRGKSLEEIQDILNGKTSSIGSNDGIK</sequence>
<dbReference type="InterPro" id="IPR020846">
    <property type="entry name" value="MFS_dom"/>
</dbReference>
<dbReference type="PANTHER" id="PTHR48021">
    <property type="match status" value="1"/>
</dbReference>
<protein>
    <recommendedName>
        <fullName evidence="10">Major facilitator superfamily (MFS) profile domain-containing protein</fullName>
    </recommendedName>
</protein>
<comment type="subcellular location">
    <subcellularLocation>
        <location evidence="1">Cell membrane</location>
        <topology evidence="1">Multi-pass membrane protein</topology>
    </subcellularLocation>
</comment>
<feature type="transmembrane region" description="Helical" evidence="9">
    <location>
        <begin position="112"/>
        <end position="133"/>
    </location>
</feature>
<dbReference type="PANTHER" id="PTHR48021:SF47">
    <property type="entry name" value="GH17672P"/>
    <property type="match status" value="1"/>
</dbReference>
<keyword evidence="5 9" id="KW-0812">Transmembrane</keyword>
<evidence type="ECO:0000256" key="4">
    <source>
        <dbReference type="ARBA" id="ARBA00022597"/>
    </source>
</evidence>
<dbReference type="InterPro" id="IPR005829">
    <property type="entry name" value="Sugar_transporter_CS"/>
</dbReference>
<evidence type="ECO:0000256" key="1">
    <source>
        <dbReference type="ARBA" id="ARBA00004651"/>
    </source>
</evidence>
<dbReference type="Proteomes" id="UP001153636">
    <property type="component" value="Chromosome 10"/>
</dbReference>
<dbReference type="FunFam" id="1.20.1250.20:FF:000218">
    <property type="entry name" value="facilitated trehalose transporter Tret1"/>
    <property type="match status" value="1"/>
</dbReference>
<keyword evidence="2" id="KW-0813">Transport</keyword>
<dbReference type="PROSITE" id="PS51257">
    <property type="entry name" value="PROKAR_LIPOPROTEIN"/>
    <property type="match status" value="1"/>
</dbReference>
<feature type="transmembrane region" description="Helical" evidence="9">
    <location>
        <begin position="318"/>
        <end position="339"/>
    </location>
</feature>
<evidence type="ECO:0000256" key="6">
    <source>
        <dbReference type="ARBA" id="ARBA00022989"/>
    </source>
</evidence>
<dbReference type="EMBL" id="OV651822">
    <property type="protein sequence ID" value="CAH1100820.1"/>
    <property type="molecule type" value="Genomic_DNA"/>
</dbReference>
<dbReference type="InterPro" id="IPR005828">
    <property type="entry name" value="MFS_sugar_transport-like"/>
</dbReference>
<evidence type="ECO:0000256" key="2">
    <source>
        <dbReference type="ARBA" id="ARBA00022448"/>
    </source>
</evidence>
<feature type="transmembrane region" description="Helical" evidence="9">
    <location>
        <begin position="86"/>
        <end position="106"/>
    </location>
</feature>
<dbReference type="InterPro" id="IPR050549">
    <property type="entry name" value="MFS_Trehalose_Transporter"/>
</dbReference>
<evidence type="ECO:0000256" key="8">
    <source>
        <dbReference type="ARBA" id="ARBA00023180"/>
    </source>
</evidence>
<reference evidence="11" key="1">
    <citation type="submission" date="2022-01" db="EMBL/GenBank/DDBJ databases">
        <authorList>
            <person name="King R."/>
        </authorList>
    </citation>
    <scope>NUCLEOTIDE SEQUENCE</scope>
</reference>
<feature type="transmembrane region" description="Helical" evidence="9">
    <location>
        <begin position="59"/>
        <end position="79"/>
    </location>
</feature>
<dbReference type="InterPro" id="IPR036259">
    <property type="entry name" value="MFS_trans_sf"/>
</dbReference>
<organism evidence="11 12">
    <name type="scientific">Psylliodes chrysocephalus</name>
    <dbReference type="NCBI Taxonomy" id="3402493"/>
    <lineage>
        <taxon>Eukaryota</taxon>
        <taxon>Metazoa</taxon>
        <taxon>Ecdysozoa</taxon>
        <taxon>Arthropoda</taxon>
        <taxon>Hexapoda</taxon>
        <taxon>Insecta</taxon>
        <taxon>Pterygota</taxon>
        <taxon>Neoptera</taxon>
        <taxon>Endopterygota</taxon>
        <taxon>Coleoptera</taxon>
        <taxon>Polyphaga</taxon>
        <taxon>Cucujiformia</taxon>
        <taxon>Chrysomeloidea</taxon>
        <taxon>Chrysomelidae</taxon>
        <taxon>Galerucinae</taxon>
        <taxon>Alticini</taxon>
        <taxon>Psylliodes</taxon>
    </lineage>
</organism>
<keyword evidence="12" id="KW-1185">Reference proteome</keyword>
<dbReference type="Gene3D" id="1.20.1250.20">
    <property type="entry name" value="MFS general substrate transporter like domains"/>
    <property type="match status" value="1"/>
</dbReference>
<feature type="domain" description="Major facilitator superfamily (MFS) profile" evidence="10">
    <location>
        <begin position="10"/>
        <end position="442"/>
    </location>
</feature>
<evidence type="ECO:0000313" key="12">
    <source>
        <dbReference type="Proteomes" id="UP001153636"/>
    </source>
</evidence>
<dbReference type="InterPro" id="IPR003663">
    <property type="entry name" value="Sugar/inositol_transpt"/>
</dbReference>
<feature type="transmembrane region" description="Helical" evidence="9">
    <location>
        <begin position="413"/>
        <end position="438"/>
    </location>
</feature>
<evidence type="ECO:0000256" key="3">
    <source>
        <dbReference type="ARBA" id="ARBA00022475"/>
    </source>
</evidence>
<evidence type="ECO:0000256" key="5">
    <source>
        <dbReference type="ARBA" id="ARBA00022692"/>
    </source>
</evidence>
<keyword evidence="3" id="KW-1003">Cell membrane</keyword>
<dbReference type="PROSITE" id="PS50850">
    <property type="entry name" value="MFS"/>
    <property type="match status" value="1"/>
</dbReference>
<feature type="transmembrane region" description="Helical" evidence="9">
    <location>
        <begin position="7"/>
        <end position="29"/>
    </location>
</feature>
<dbReference type="SUPFAM" id="SSF103473">
    <property type="entry name" value="MFS general substrate transporter"/>
    <property type="match status" value="1"/>
</dbReference>
<name>A0A9P0G8H6_9CUCU</name>
<feature type="transmembrane region" description="Helical" evidence="9">
    <location>
        <begin position="386"/>
        <end position="407"/>
    </location>
</feature>
<keyword evidence="4" id="KW-0762">Sugar transport</keyword>